<accession>A0A1I2WV19</accession>
<evidence type="ECO:0000259" key="8">
    <source>
        <dbReference type="Pfam" id="PF07715"/>
    </source>
</evidence>
<evidence type="ECO:0000313" key="9">
    <source>
        <dbReference type="EMBL" id="SFH05143.1"/>
    </source>
</evidence>
<reference evidence="9 10" key="1">
    <citation type="submission" date="2016-10" db="EMBL/GenBank/DDBJ databases">
        <authorList>
            <person name="de Groot N.N."/>
        </authorList>
    </citation>
    <scope>NUCLEOTIDE SEQUENCE [LARGE SCALE GENOMIC DNA]</scope>
    <source>
        <strain evidence="9 10">DSM 18684</strain>
    </source>
</reference>
<dbReference type="InterPro" id="IPR023997">
    <property type="entry name" value="TonB-dep_OMP_SusC/RagA_CS"/>
</dbReference>
<dbReference type="InterPro" id="IPR012910">
    <property type="entry name" value="Plug_dom"/>
</dbReference>
<dbReference type="InterPro" id="IPR036942">
    <property type="entry name" value="Beta-barrel_TonB_sf"/>
</dbReference>
<dbReference type="SUPFAM" id="SSF56935">
    <property type="entry name" value="Porins"/>
    <property type="match status" value="1"/>
</dbReference>
<dbReference type="Gene3D" id="2.60.40.1120">
    <property type="entry name" value="Carboxypeptidase-like, regulatory domain"/>
    <property type="match status" value="1"/>
</dbReference>
<dbReference type="Gene3D" id="2.40.170.20">
    <property type="entry name" value="TonB-dependent receptor, beta-barrel domain"/>
    <property type="match status" value="1"/>
</dbReference>
<evidence type="ECO:0000256" key="3">
    <source>
        <dbReference type="ARBA" id="ARBA00022452"/>
    </source>
</evidence>
<dbReference type="Pfam" id="PF07715">
    <property type="entry name" value="Plug"/>
    <property type="match status" value="1"/>
</dbReference>
<evidence type="ECO:0000256" key="2">
    <source>
        <dbReference type="ARBA" id="ARBA00022448"/>
    </source>
</evidence>
<organism evidence="9 10">
    <name type="scientific">Pedobacter insulae</name>
    <dbReference type="NCBI Taxonomy" id="414048"/>
    <lineage>
        <taxon>Bacteria</taxon>
        <taxon>Pseudomonadati</taxon>
        <taxon>Bacteroidota</taxon>
        <taxon>Sphingobacteriia</taxon>
        <taxon>Sphingobacteriales</taxon>
        <taxon>Sphingobacteriaceae</taxon>
        <taxon>Pedobacter</taxon>
    </lineage>
</organism>
<dbReference type="Proteomes" id="UP000199666">
    <property type="component" value="Unassembled WGS sequence"/>
</dbReference>
<evidence type="ECO:0000313" key="10">
    <source>
        <dbReference type="Proteomes" id="UP000199666"/>
    </source>
</evidence>
<keyword evidence="6 7" id="KW-0998">Cell outer membrane</keyword>
<keyword evidence="3 7" id="KW-1134">Transmembrane beta strand</keyword>
<name>A0A1I2WV19_9SPHI</name>
<dbReference type="NCBIfam" id="TIGR04056">
    <property type="entry name" value="OMP_RagA_SusC"/>
    <property type="match status" value="1"/>
</dbReference>
<dbReference type="InterPro" id="IPR039426">
    <property type="entry name" value="TonB-dep_rcpt-like"/>
</dbReference>
<evidence type="ECO:0000256" key="6">
    <source>
        <dbReference type="ARBA" id="ARBA00023237"/>
    </source>
</evidence>
<dbReference type="Gene3D" id="2.170.130.10">
    <property type="entry name" value="TonB-dependent receptor, plug domain"/>
    <property type="match status" value="1"/>
</dbReference>
<dbReference type="PROSITE" id="PS52016">
    <property type="entry name" value="TONB_DEPENDENT_REC_3"/>
    <property type="match status" value="1"/>
</dbReference>
<dbReference type="STRING" id="414048.SAMN04489864_104303"/>
<evidence type="ECO:0000256" key="1">
    <source>
        <dbReference type="ARBA" id="ARBA00004571"/>
    </source>
</evidence>
<keyword evidence="10" id="KW-1185">Reference proteome</keyword>
<proteinExistence type="inferred from homology"/>
<dbReference type="Pfam" id="PF13715">
    <property type="entry name" value="CarbopepD_reg_2"/>
    <property type="match status" value="1"/>
</dbReference>
<dbReference type="GO" id="GO:0009279">
    <property type="term" value="C:cell outer membrane"/>
    <property type="evidence" value="ECO:0007669"/>
    <property type="project" value="UniProtKB-SubCell"/>
</dbReference>
<keyword evidence="2 7" id="KW-0813">Transport</keyword>
<dbReference type="NCBIfam" id="TIGR04057">
    <property type="entry name" value="SusC_RagA_signa"/>
    <property type="match status" value="1"/>
</dbReference>
<evidence type="ECO:0000256" key="7">
    <source>
        <dbReference type="PROSITE-ProRule" id="PRU01360"/>
    </source>
</evidence>
<dbReference type="SUPFAM" id="SSF49464">
    <property type="entry name" value="Carboxypeptidase regulatory domain-like"/>
    <property type="match status" value="1"/>
</dbReference>
<dbReference type="InterPro" id="IPR023996">
    <property type="entry name" value="TonB-dep_OMP_SusC/RagA"/>
</dbReference>
<evidence type="ECO:0000256" key="4">
    <source>
        <dbReference type="ARBA" id="ARBA00022692"/>
    </source>
</evidence>
<comment type="subcellular location">
    <subcellularLocation>
        <location evidence="1 7">Cell outer membrane</location>
        <topology evidence="1 7">Multi-pass membrane protein</topology>
    </subcellularLocation>
</comment>
<dbReference type="InterPro" id="IPR008969">
    <property type="entry name" value="CarboxyPept-like_regulatory"/>
</dbReference>
<dbReference type="AlphaFoldDB" id="A0A1I2WV19"/>
<gene>
    <name evidence="9" type="ORF">SAMN04489864_104303</name>
</gene>
<dbReference type="EMBL" id="FOPP01000004">
    <property type="protein sequence ID" value="SFH05143.1"/>
    <property type="molecule type" value="Genomic_DNA"/>
</dbReference>
<comment type="similarity">
    <text evidence="7">Belongs to the TonB-dependent receptor family.</text>
</comment>
<keyword evidence="5 7" id="KW-0472">Membrane</keyword>
<protein>
    <submittedName>
        <fullName evidence="9">TonB-linked outer membrane protein, SusC/RagA family</fullName>
    </submittedName>
</protein>
<evidence type="ECO:0000256" key="5">
    <source>
        <dbReference type="ARBA" id="ARBA00023136"/>
    </source>
</evidence>
<feature type="domain" description="TonB-dependent receptor plug" evidence="8">
    <location>
        <begin position="110"/>
        <end position="216"/>
    </location>
</feature>
<keyword evidence="4 7" id="KW-0812">Transmembrane</keyword>
<sequence length="1059" mass="118334">MLCLSIAVIKLNAQGALTGQVFSKQTKDPLRGATIKVHETNQTLIADSNGKFKLILSNGDYRLSIINIGYLKKDILVNIPYEGLLLIPLLNDTTLLDEVTISTGYQKISKERLTGSVVRVDNSLIERRVSTNILNRLEDVVPGVVFNRSGLSSRKSPMSIRGQSTLFGNTDPLIILNNFPYDGDINNINPNDVEDITILKDASAASIWGARAGNGVVVITTKQGSNIGGPKVNFSSRVTIGEKPDLLSSQIMGSSDYIETEKRLFALNFYRSTELSAARAPLSPVVELLIAKRDGLIDPRTADEQIEGMKLLDVREHYLKYLYRLPFNLQQSLNVMGGNQSGKYYLSAGWDKNLETLRANDFNRVTLTANNSYLFLNKRLELSANVNFNQNNNVVQNLGSANITLSSLGAIYPYAQLVDDSGNSLPIANNYRLSYVRSAEQKGLLDWAYKPLDEIRYADNTTNYRELRGDFGLSYKVIDGLRAKILYQYIYGNSIGRNNRSQETFFTRNLINTYSIINANGSVTRPIPLGGILDQTDITSNSHQLRTQLSYDKQIGKSHYISFLSGYEFKDGETQSRSFRIYGYDDMHATGQLVDYQKNHVSQVTPTTTTLRIPYMDIMGSLTDRFVSYFANGAYTFDSQYNAYASIRLDQSNIFGVNTNQKGIPLWSTGLAWNIDRAGFFKVREINALKLRFSYGYNGNVDRSLSAYTTAQYYAGSTVSTGLPYATIQNPPNPNLRWERVSVMNTGIDFSLFNSRLSGSFDYYIKRGKDLLGATPFPPSTGITSFRGNYAHTKGKGVDISLQSINVKSILNWQTNFIFSYSKDIVTSYELIAANANYLEQGINGGFPLVGKPLYAIYSYKWAGLDPLNGDPMGYLADNISKSYAQMQTLTPVDKLIFNGTSRPLYYGAVRNTVSFKNISLSANISYRLGYYFRKSSISYGGNQGLGGHSDYELRWKNAGDELKTFVPSIPASNNARRDIFYAYSEILVDKGDHIRLQDVNLSYDLDSKLSKFGIKGVKLFVYIDNIGLIWKANDFDIDPDFQGIPPVRTYSFGINLNL</sequence>
<dbReference type="InterPro" id="IPR037066">
    <property type="entry name" value="Plug_dom_sf"/>
</dbReference>